<feature type="transmembrane region" description="Helical" evidence="9">
    <location>
        <begin position="65"/>
        <end position="86"/>
    </location>
</feature>
<evidence type="ECO:0000256" key="6">
    <source>
        <dbReference type="ARBA" id="ARBA00022989"/>
    </source>
</evidence>
<keyword evidence="5 9" id="KW-0812">Transmembrane</keyword>
<dbReference type="PANTHER" id="PTHR30413:SF10">
    <property type="entry name" value="CAPSULE POLYSACCHARIDE EXPORT INNER-MEMBRANE PROTEIN CTRC"/>
    <property type="match status" value="1"/>
</dbReference>
<sequence>MFRALWAYRGYVLGAVVREFQLKYRGSVLGVLWPVLNPLAMILVFTLVFAAVMKPSLPGQEANPFAYSVYLCSGVLTWGLFAEMLTRLNTVFIENGNLLKKSSFPRICLPVIVTLSALLNFSIVLGLFVAFLFITDNFPGAVALGFFPVLAVQILFTLGLGLLTGTLNVFFRDVGQFVGICLQFWFWLTPIVYVATILPAPVAGLLEWNPMWHVIDAYHRVFSEQAWPDLTALIPLAIGSLMLLVLAGITFLRLAPEMVDEL</sequence>
<keyword evidence="7" id="KW-0762">Sugar transport</keyword>
<evidence type="ECO:0000256" key="9">
    <source>
        <dbReference type="RuleBase" id="RU361157"/>
    </source>
</evidence>
<dbReference type="InterPro" id="IPR013525">
    <property type="entry name" value="ABC2_TM"/>
</dbReference>
<dbReference type="PROSITE" id="PS51012">
    <property type="entry name" value="ABC_TM2"/>
    <property type="match status" value="1"/>
</dbReference>
<dbReference type="Pfam" id="PF01061">
    <property type="entry name" value="ABC2_membrane"/>
    <property type="match status" value="1"/>
</dbReference>
<evidence type="ECO:0000259" key="10">
    <source>
        <dbReference type="PROSITE" id="PS51012"/>
    </source>
</evidence>
<evidence type="ECO:0000313" key="12">
    <source>
        <dbReference type="Proteomes" id="UP001431449"/>
    </source>
</evidence>
<reference evidence="11" key="1">
    <citation type="submission" date="2022-04" db="EMBL/GenBank/DDBJ databases">
        <title>Lysobacter sp. CAU 1642 isolated from sea sand.</title>
        <authorList>
            <person name="Kim W."/>
        </authorList>
    </citation>
    <scope>NUCLEOTIDE SEQUENCE</scope>
    <source>
        <strain evidence="11">CAU 1642</strain>
    </source>
</reference>
<evidence type="ECO:0000256" key="7">
    <source>
        <dbReference type="ARBA" id="ARBA00023047"/>
    </source>
</evidence>
<evidence type="ECO:0000256" key="8">
    <source>
        <dbReference type="ARBA" id="ARBA00023136"/>
    </source>
</evidence>
<feature type="transmembrane region" description="Helical" evidence="9">
    <location>
        <begin position="107"/>
        <end position="134"/>
    </location>
</feature>
<organism evidence="11 12">
    <name type="scientific">Pseudomarimonas salicorniae</name>
    <dbReference type="NCBI Taxonomy" id="2933270"/>
    <lineage>
        <taxon>Bacteria</taxon>
        <taxon>Pseudomonadati</taxon>
        <taxon>Pseudomonadota</taxon>
        <taxon>Gammaproteobacteria</taxon>
        <taxon>Lysobacterales</taxon>
        <taxon>Lysobacteraceae</taxon>
        <taxon>Pseudomarimonas</taxon>
    </lineage>
</organism>
<comment type="similarity">
    <text evidence="2 9">Belongs to the ABC-2 integral membrane protein family.</text>
</comment>
<feature type="transmembrane region" description="Helical" evidence="9">
    <location>
        <begin position="140"/>
        <end position="163"/>
    </location>
</feature>
<comment type="caution">
    <text evidence="11">The sequence shown here is derived from an EMBL/GenBank/DDBJ whole genome shotgun (WGS) entry which is preliminary data.</text>
</comment>
<keyword evidence="6 9" id="KW-1133">Transmembrane helix</keyword>
<proteinExistence type="inferred from homology"/>
<keyword evidence="4 9" id="KW-1003">Cell membrane</keyword>
<dbReference type="PANTHER" id="PTHR30413">
    <property type="entry name" value="INNER MEMBRANE TRANSPORT PERMEASE"/>
    <property type="match status" value="1"/>
</dbReference>
<evidence type="ECO:0000256" key="5">
    <source>
        <dbReference type="ARBA" id="ARBA00022692"/>
    </source>
</evidence>
<keyword evidence="12" id="KW-1185">Reference proteome</keyword>
<evidence type="ECO:0000256" key="2">
    <source>
        <dbReference type="ARBA" id="ARBA00007783"/>
    </source>
</evidence>
<accession>A0ABT0GIT0</accession>
<evidence type="ECO:0000313" key="11">
    <source>
        <dbReference type="EMBL" id="MCK7594454.1"/>
    </source>
</evidence>
<evidence type="ECO:0000256" key="1">
    <source>
        <dbReference type="ARBA" id="ARBA00004651"/>
    </source>
</evidence>
<feature type="transmembrane region" description="Helical" evidence="9">
    <location>
        <begin position="232"/>
        <end position="255"/>
    </location>
</feature>
<evidence type="ECO:0000256" key="3">
    <source>
        <dbReference type="ARBA" id="ARBA00022448"/>
    </source>
</evidence>
<evidence type="ECO:0000256" key="4">
    <source>
        <dbReference type="ARBA" id="ARBA00022475"/>
    </source>
</evidence>
<dbReference type="Proteomes" id="UP001431449">
    <property type="component" value="Unassembled WGS sequence"/>
</dbReference>
<feature type="domain" description="ABC transmembrane type-2" evidence="10">
    <location>
        <begin position="29"/>
        <end position="254"/>
    </location>
</feature>
<keyword evidence="3 9" id="KW-0813">Transport</keyword>
<dbReference type="EMBL" id="JALNMH010000010">
    <property type="protein sequence ID" value="MCK7594454.1"/>
    <property type="molecule type" value="Genomic_DNA"/>
</dbReference>
<name>A0ABT0GIT0_9GAMM</name>
<feature type="transmembrane region" description="Helical" evidence="9">
    <location>
        <begin position="184"/>
        <end position="206"/>
    </location>
</feature>
<comment type="subcellular location">
    <subcellularLocation>
        <location evidence="9">Cell inner membrane</location>
        <topology evidence="9">Multi-pass membrane protein</topology>
    </subcellularLocation>
    <subcellularLocation>
        <location evidence="1">Cell membrane</location>
        <topology evidence="1">Multi-pass membrane protein</topology>
    </subcellularLocation>
</comment>
<keyword evidence="7" id="KW-0625">Polysaccharide transport</keyword>
<protein>
    <recommendedName>
        <fullName evidence="9">Transport permease protein</fullName>
    </recommendedName>
</protein>
<dbReference type="InterPro" id="IPR047817">
    <property type="entry name" value="ABC2_TM_bact-type"/>
</dbReference>
<keyword evidence="8 9" id="KW-0472">Membrane</keyword>
<gene>
    <name evidence="11" type="ORF">M0G41_12325</name>
</gene>
<feature type="transmembrane region" description="Helical" evidence="9">
    <location>
        <begin position="28"/>
        <end position="53"/>
    </location>
</feature>